<evidence type="ECO:0000259" key="2">
    <source>
        <dbReference type="Pfam" id="PF07995"/>
    </source>
</evidence>
<gene>
    <name evidence="3" type="ORF">D7X32_27910</name>
</gene>
<feature type="domain" description="Glucose/Sorbosone dehydrogenase" evidence="2">
    <location>
        <begin position="59"/>
        <end position="375"/>
    </location>
</feature>
<keyword evidence="4" id="KW-1185">Reference proteome</keyword>
<dbReference type="Pfam" id="PF07995">
    <property type="entry name" value="GSDH"/>
    <property type="match status" value="1"/>
</dbReference>
<dbReference type="PANTHER" id="PTHR19328:SF13">
    <property type="entry name" value="HIPL1 PROTEIN"/>
    <property type="match status" value="1"/>
</dbReference>
<dbReference type="PANTHER" id="PTHR19328">
    <property type="entry name" value="HEDGEHOG-INTERACTING PROTEIN"/>
    <property type="match status" value="1"/>
</dbReference>
<feature type="signal peptide" evidence="1">
    <location>
        <begin position="1"/>
        <end position="20"/>
    </location>
</feature>
<dbReference type="Proteomes" id="UP000268313">
    <property type="component" value="Unassembled WGS sequence"/>
</dbReference>
<reference evidence="4" key="1">
    <citation type="submission" date="2018-09" db="EMBL/GenBank/DDBJ databases">
        <authorList>
            <person name="Livingstone P.G."/>
            <person name="Whitworth D.E."/>
        </authorList>
    </citation>
    <scope>NUCLEOTIDE SEQUENCE [LARGE SCALE GENOMIC DNA]</scope>
    <source>
        <strain evidence="4">CA043D</strain>
    </source>
</reference>
<feature type="chain" id="PRO_5017330213" evidence="1">
    <location>
        <begin position="21"/>
        <end position="390"/>
    </location>
</feature>
<evidence type="ECO:0000313" key="3">
    <source>
        <dbReference type="EMBL" id="RKG98987.1"/>
    </source>
</evidence>
<evidence type="ECO:0000256" key="1">
    <source>
        <dbReference type="SAM" id="SignalP"/>
    </source>
</evidence>
<name>A0A3A8JT25_9BACT</name>
<sequence>MRSRRLLLSALVVLTASASACRKSQAQGTASAADCILMEDGWGQDGSVPITVDVVAEGLEVPWGVAFLPGQEGDALITERPGRVRLLRGGQLQPGAVATLPLTANGEGGLLGIAAHPDFATNRQFYLYVTTQADGKAQNRVERWTLSPDGTRAAFERVIYGGIPSAKYHDGGRLRFGPDGMLYVGTGDSRDPDLSQDVASPAGKLLRLTPDGAVPQDNPFPNSPAFLLGVRNTQGFDWKDASTLYLTDHGPSGETMRFGHDEVNVVKAGDNLGWPGIYSCETQAGRITPSLTFDDAAPPGGAAVYTGTAIPEWKGSLLVGTLKSQHLHRVEFDARQPRRVVRHEVYLRNTWGRLRDVLMGPDGHLYVTTSNCDGRGECGPKKDLLLRVRR</sequence>
<comment type="caution">
    <text evidence="3">The sequence shown here is derived from an EMBL/GenBank/DDBJ whole genome shotgun (WGS) entry which is preliminary data.</text>
</comment>
<accession>A0A3A8JT25</accession>
<organism evidence="3 4">
    <name type="scientific">Corallococcus carmarthensis</name>
    <dbReference type="NCBI Taxonomy" id="2316728"/>
    <lineage>
        <taxon>Bacteria</taxon>
        <taxon>Pseudomonadati</taxon>
        <taxon>Myxococcota</taxon>
        <taxon>Myxococcia</taxon>
        <taxon>Myxococcales</taxon>
        <taxon>Cystobacterineae</taxon>
        <taxon>Myxococcaceae</taxon>
        <taxon>Corallococcus</taxon>
    </lineage>
</organism>
<dbReference type="RefSeq" id="WP_120605613.1">
    <property type="nucleotide sequence ID" value="NZ_RAWE01000126.1"/>
</dbReference>
<dbReference type="InterPro" id="IPR011041">
    <property type="entry name" value="Quinoprot_gluc/sorb_DH_b-prop"/>
</dbReference>
<protein>
    <submittedName>
        <fullName evidence="3">PQQ-dependent sugar dehydrogenase</fullName>
    </submittedName>
</protein>
<proteinExistence type="predicted"/>
<dbReference type="Gene3D" id="2.120.10.30">
    <property type="entry name" value="TolB, C-terminal domain"/>
    <property type="match status" value="1"/>
</dbReference>
<dbReference type="InterPro" id="IPR012938">
    <property type="entry name" value="Glc/Sorbosone_DH"/>
</dbReference>
<dbReference type="SUPFAM" id="SSF50952">
    <property type="entry name" value="Soluble quinoprotein glucose dehydrogenase"/>
    <property type="match status" value="1"/>
</dbReference>
<evidence type="ECO:0000313" key="4">
    <source>
        <dbReference type="Proteomes" id="UP000268313"/>
    </source>
</evidence>
<dbReference type="OrthoDB" id="9770043at2"/>
<dbReference type="InterPro" id="IPR011042">
    <property type="entry name" value="6-blade_b-propeller_TolB-like"/>
</dbReference>
<dbReference type="AlphaFoldDB" id="A0A3A8JT25"/>
<dbReference type="PROSITE" id="PS51257">
    <property type="entry name" value="PROKAR_LIPOPROTEIN"/>
    <property type="match status" value="1"/>
</dbReference>
<dbReference type="EMBL" id="RAWE01000126">
    <property type="protein sequence ID" value="RKG98987.1"/>
    <property type="molecule type" value="Genomic_DNA"/>
</dbReference>
<keyword evidence="1" id="KW-0732">Signal</keyword>